<dbReference type="RefSeq" id="WP_305994563.1">
    <property type="nucleotide sequence ID" value="NZ_JAVAMP010000051.1"/>
</dbReference>
<dbReference type="Proteomes" id="UP001231941">
    <property type="component" value="Unassembled WGS sequence"/>
</dbReference>
<keyword evidence="1" id="KW-0732">Signal</keyword>
<dbReference type="Pfam" id="PF00395">
    <property type="entry name" value="SLH"/>
    <property type="match status" value="1"/>
</dbReference>
<dbReference type="InterPro" id="IPR051465">
    <property type="entry name" value="Cell_Envelope_Struct_Comp"/>
</dbReference>
<dbReference type="PANTHER" id="PTHR43308:SF5">
    <property type="entry name" value="S-LAYER PROTEIN _ PEPTIDOGLYCAN ENDO-BETA-N-ACETYLGLUCOSAMINIDASE"/>
    <property type="match status" value="1"/>
</dbReference>
<evidence type="ECO:0000259" key="2">
    <source>
        <dbReference type="PROSITE" id="PS51272"/>
    </source>
</evidence>
<dbReference type="InterPro" id="IPR014755">
    <property type="entry name" value="Cu-Rt/internalin_Ig-like"/>
</dbReference>
<dbReference type="PROSITE" id="PS51272">
    <property type="entry name" value="SLH"/>
    <property type="match status" value="1"/>
</dbReference>
<protein>
    <submittedName>
        <fullName evidence="3">S-layer homology domain-containing protein</fullName>
    </submittedName>
</protein>
<evidence type="ECO:0000313" key="3">
    <source>
        <dbReference type="EMBL" id="MDP5277264.1"/>
    </source>
</evidence>
<evidence type="ECO:0000256" key="1">
    <source>
        <dbReference type="ARBA" id="ARBA00022729"/>
    </source>
</evidence>
<dbReference type="EMBL" id="JAVAMP010000051">
    <property type="protein sequence ID" value="MDP5277264.1"/>
    <property type="molecule type" value="Genomic_DNA"/>
</dbReference>
<organism evidence="3 4">
    <name type="scientific">Chengkuizengella axinellae</name>
    <dbReference type="NCBI Taxonomy" id="3064388"/>
    <lineage>
        <taxon>Bacteria</taxon>
        <taxon>Bacillati</taxon>
        <taxon>Bacillota</taxon>
        <taxon>Bacilli</taxon>
        <taxon>Bacillales</taxon>
        <taxon>Paenibacillaceae</taxon>
        <taxon>Chengkuizengella</taxon>
    </lineage>
</organism>
<gene>
    <name evidence="3" type="ORF">Q5Y73_24595</name>
</gene>
<feature type="non-terminal residue" evidence="3">
    <location>
        <position position="262"/>
    </location>
</feature>
<proteinExistence type="predicted"/>
<evidence type="ECO:0000313" key="4">
    <source>
        <dbReference type="Proteomes" id="UP001231941"/>
    </source>
</evidence>
<sequence length="262" mass="29660">MKNKVSFIMSIILIISMFTSVVFSSEITTEEKFEILKEKKLVNGYEDGLPHLEDEMTREQAAKIIALVFELDLTNETNSPTFSDVEQSRWSYEYIESAVSVGIINGMGDGTFAPDERVTYEQFAKMLAVGYSYKTGLEIKDAETDNGNISVWAQPYVEAAINWGLIDKQEDYTIDADRKFLIDTAYAAELKVEEFEQSLIEFSIESIYAENLIEVILVFNKSLDEETAEDEGNYDLSDYKDVNGAELQEDGKTVVLSVEELK</sequence>
<keyword evidence="4" id="KW-1185">Reference proteome</keyword>
<name>A0ABT9J6M7_9BACL</name>
<comment type="caution">
    <text evidence="3">The sequence shown here is derived from an EMBL/GenBank/DDBJ whole genome shotgun (WGS) entry which is preliminary data.</text>
</comment>
<feature type="domain" description="SLH" evidence="2">
    <location>
        <begin position="78"/>
        <end position="141"/>
    </location>
</feature>
<dbReference type="Gene3D" id="2.60.40.1220">
    <property type="match status" value="1"/>
</dbReference>
<dbReference type="PANTHER" id="PTHR43308">
    <property type="entry name" value="OUTER MEMBRANE PROTEIN ALPHA-RELATED"/>
    <property type="match status" value="1"/>
</dbReference>
<dbReference type="InterPro" id="IPR001119">
    <property type="entry name" value="SLH_dom"/>
</dbReference>
<accession>A0ABT9J6M7</accession>
<reference evidence="3 4" key="1">
    <citation type="submission" date="2023-08" db="EMBL/GenBank/DDBJ databases">
        <authorList>
            <person name="Park J.-S."/>
        </authorList>
    </citation>
    <scope>NUCLEOTIDE SEQUENCE [LARGE SCALE GENOMIC DNA]</scope>
    <source>
        <strain evidence="3 4">2205SS18-9</strain>
    </source>
</reference>